<gene>
    <name evidence="11" type="ORF">VPNG_05136</name>
</gene>
<feature type="compositionally biased region" description="Low complexity" evidence="9">
    <location>
        <begin position="7"/>
        <end position="23"/>
    </location>
</feature>
<comment type="caution">
    <text evidence="11">The sequence shown here is derived from an EMBL/GenBank/DDBJ whole genome shotgun (WGS) entry which is preliminary data.</text>
</comment>
<reference evidence="11 12" key="1">
    <citation type="submission" date="2015-09" db="EMBL/GenBank/DDBJ databases">
        <title>Host preference determinants of Valsa canker pathogens revealed by comparative genomics.</title>
        <authorList>
            <person name="Yin Z."/>
            <person name="Huang L."/>
        </authorList>
    </citation>
    <scope>NUCLEOTIDE SEQUENCE [LARGE SCALE GENOMIC DNA]</scope>
    <source>
        <strain evidence="11 12">SXYLt</strain>
    </source>
</reference>
<dbReference type="Pfam" id="PF02403">
    <property type="entry name" value="Seryl_tRNA_N"/>
    <property type="match status" value="1"/>
</dbReference>
<dbReference type="GO" id="GO:0006434">
    <property type="term" value="P:seryl-tRNA aminoacylation"/>
    <property type="evidence" value="ECO:0007669"/>
    <property type="project" value="InterPro"/>
</dbReference>
<feature type="region of interest" description="Disordered" evidence="9">
    <location>
        <begin position="259"/>
        <end position="293"/>
    </location>
</feature>
<feature type="region of interest" description="Disordered" evidence="9">
    <location>
        <begin position="1364"/>
        <end position="1388"/>
    </location>
</feature>
<keyword evidence="8" id="KW-0175">Coiled coil</keyword>
<dbReference type="Proteomes" id="UP000285146">
    <property type="component" value="Unassembled WGS sequence"/>
</dbReference>
<protein>
    <recommendedName>
        <fullName evidence="1">serine--tRNA ligase</fullName>
        <ecNumber evidence="1">6.1.1.11</ecNumber>
    </recommendedName>
    <alternativeName>
        <fullName evidence="6">Seryl-tRNA synthetase</fullName>
    </alternativeName>
    <alternativeName>
        <fullName evidence="7">Seryl-tRNA(Ser) synthetase</fullName>
    </alternativeName>
</protein>
<feature type="compositionally biased region" description="Basic and acidic residues" evidence="9">
    <location>
        <begin position="349"/>
        <end position="366"/>
    </location>
</feature>
<dbReference type="UniPathway" id="UPA00906">
    <property type="reaction ID" value="UER00895"/>
</dbReference>
<keyword evidence="3" id="KW-0547">Nucleotide-binding</keyword>
<dbReference type="InterPro" id="IPR002314">
    <property type="entry name" value="aa-tRNA-synt_IIb"/>
</dbReference>
<evidence type="ECO:0000256" key="1">
    <source>
        <dbReference type="ARBA" id="ARBA00012840"/>
    </source>
</evidence>
<keyword evidence="4" id="KW-0067">ATP-binding</keyword>
<evidence type="ECO:0000313" key="12">
    <source>
        <dbReference type="Proteomes" id="UP000285146"/>
    </source>
</evidence>
<dbReference type="InterPro" id="IPR002317">
    <property type="entry name" value="Ser-tRNA-ligase_type_1"/>
</dbReference>
<dbReference type="OrthoDB" id="5215300at2759"/>
<feature type="compositionally biased region" description="Acidic residues" evidence="9">
    <location>
        <begin position="393"/>
        <end position="409"/>
    </location>
</feature>
<organism evidence="11 12">
    <name type="scientific">Cytospora leucostoma</name>
    <dbReference type="NCBI Taxonomy" id="1230097"/>
    <lineage>
        <taxon>Eukaryota</taxon>
        <taxon>Fungi</taxon>
        <taxon>Dikarya</taxon>
        <taxon>Ascomycota</taxon>
        <taxon>Pezizomycotina</taxon>
        <taxon>Sordariomycetes</taxon>
        <taxon>Sordariomycetidae</taxon>
        <taxon>Diaporthales</taxon>
        <taxon>Cytosporaceae</taxon>
        <taxon>Cytospora</taxon>
    </lineage>
</organism>
<evidence type="ECO:0000313" key="11">
    <source>
        <dbReference type="EMBL" id="ROW10702.1"/>
    </source>
</evidence>
<dbReference type="SUPFAM" id="SSF46589">
    <property type="entry name" value="tRNA-binding arm"/>
    <property type="match status" value="1"/>
</dbReference>
<dbReference type="PROSITE" id="PS50862">
    <property type="entry name" value="AA_TRNA_LIGASE_II"/>
    <property type="match status" value="1"/>
</dbReference>
<evidence type="ECO:0000256" key="8">
    <source>
        <dbReference type="SAM" id="Coils"/>
    </source>
</evidence>
<dbReference type="Gene3D" id="3.30.930.10">
    <property type="entry name" value="Bira Bifunctional Protein, Domain 2"/>
    <property type="match status" value="1"/>
</dbReference>
<dbReference type="InParanoid" id="A0A423X432"/>
<feature type="compositionally biased region" description="Low complexity" evidence="9">
    <location>
        <begin position="589"/>
        <end position="600"/>
    </location>
</feature>
<dbReference type="InterPro" id="IPR042103">
    <property type="entry name" value="SerRS_1_N_sf"/>
</dbReference>
<dbReference type="GO" id="GO:0005524">
    <property type="term" value="F:ATP binding"/>
    <property type="evidence" value="ECO:0007669"/>
    <property type="project" value="UniProtKB-KW"/>
</dbReference>
<dbReference type="EC" id="6.1.1.11" evidence="1"/>
<dbReference type="InterPro" id="IPR013665">
    <property type="entry name" value="Sfi1_dom"/>
</dbReference>
<name>A0A423X432_9PEZI</name>
<sequence length="1787" mass="200641">MLPVPASHSTGGSPSNTTTVSSPPDERETTESTFSEIHVLFSPTGDIELKAAKFPMQGASDNSPLPNGTGDGGSDNERPSPTPIRTRPEPYYSNDDITILHEIVATGEEILASLPERERLPTNALFSAADDVLPRHGYDSEDVPHISRLLFRIGGQRGEGSLLEKFKSVLASMGIEVVYTDDSLVSTEEGNDADVSETEDEAGLLTPRPAAAAQRESLAGIPLSTPLVVLPQERANSPSPMHYAPHRRRNSDSIAVSMAAPGNELPNGEPPMRHARAHSAAGETPDSQKKGVRFSDVVETQSISEVSWEQHVGGPSVEGIPFRPTPEAGDDPDGLGEGHNAPAQGDQPVDQHEADNRPITRAENRPPPDFSSFGHQTKASGRQEAGLPNGVPSDDDDASSSSDPEEDDHGEYAEEVSLPPHPVQQEEVHDTRETERIDEEYNDLRHDEYSVGLPRRDAAEEENMNGAQINYFESREQMFRMSSFNHWARIARQKRTRHIELESHAEVWDAWETIGEALGIWVETALTMHIDENDGLRAYQEHMRERESVERREEIIEPVAQEAAPALPFVAEGDPHPRVRQSIERVREPAAAAAAASAAPRPAPDARQPDRPAGPKTLSFESTFVEELPCRPAQVDRQVRDRQAQRLQAFGSDWDHNVGPEGRRDDALYDVPEEPTQPADEFDDLSIHPQYHIAAAAWDYFLLSKAFTHWANRADEEVQRTQVARRHILRKKCFSAWMGERDDSESESKAVWFSQFVVIRQWQGVTQDLSDKNRAWRTFALRKHRHMLAEDAIIAWYHESKMQVAAGIDHTRLRKTCLHHWQAEGQWLESSHEEAEAIFCGSMLGRYMRHWKSEARVQERAEEGAVPKIARRDELLKHGLSLAWRQESEEATGRERVAIVQDLQDHAKHWMYESRLRAWRDQQDEDLLDSTMYRWYCEWRLVLCKRVMEQQEKARFLEKWAGAAKQSATSTRQLRHLARDVRYHDSITGFFNASMDALEQLEEAALYARGLILQRWGTRIIKQWTGHITHYKRMENWSKLGRFFAVGEDTLTHWSEVRRQEWQRRMRTLYNNFRYRVRCDTLKDTLDTWRQSSAVAVTSGWEAEEIRAEDDSAAIFDCVAEWRARHELVSFTGEVAEDADREAHLLLWHSLVEAHTEANLDAAEYNFAHTGGKHWEAWELASVSLRGRDRAVQEFKGHNARRDRRYLLGVWASQTRGVVDNNGSDRVPEMAASMMDFRSTRRSSRWGTPAPAAAASRSRVVTDYTPFRTPARQALTPARPSFLSRVTNQTLAAGRPTTAPKPNIDIKHIRQNPALYEQTCLERNYKSQSGHPARIIALHEQFQARQLEGRALRERSNLLRRQLANPASARQDEVGHPAGQEGKQQAPARAQLLEEARQLKQQLGGIEEDESRIRDEIGRLALSLPNLTSAATPRGAEPAVLSYINDHPEPHPSSSDRVWRSHVHVGSELGILDFAGAAASSGWGWYYLLNEAAQLEQALVAYALDTARRYGWAQVSPPSMVYSHIASACGFQPRDQSGETQVYAVAQSASDRDRGRPELCLAGTAEVPLAGMRAGSVMDESDLPARRVAVSRCYRAEAGARGADTKGLYRVHEFTKVELFAWTRPGEAETGEVFDEVLDMQTEILGSLGLHCRVLEMPSTDLGASATRKNDIEAWFPSRARRDNSNDTAATKVTEEEGWGEVTSASICTDYQTRRLATRVRLGGGAGGKLAYPWTVNGTALAVPRVIAALLENGWDEATKTVTIPEVLRPWMDGMEKIGPPKHQRSR</sequence>
<evidence type="ECO:0000256" key="2">
    <source>
        <dbReference type="ARBA" id="ARBA00022598"/>
    </source>
</evidence>
<dbReference type="STRING" id="1230097.A0A423X432"/>
<dbReference type="EMBL" id="LKEB01000028">
    <property type="protein sequence ID" value="ROW10702.1"/>
    <property type="molecule type" value="Genomic_DNA"/>
</dbReference>
<dbReference type="Pfam" id="PF08457">
    <property type="entry name" value="Sfi1"/>
    <property type="match status" value="1"/>
</dbReference>
<feature type="domain" description="Aminoacyl-transfer RNA synthetases class-II family profile" evidence="10">
    <location>
        <begin position="1507"/>
        <end position="1770"/>
    </location>
</feature>
<dbReference type="PRINTS" id="PR00981">
    <property type="entry name" value="TRNASYNTHSER"/>
</dbReference>
<dbReference type="Gene3D" id="1.10.287.40">
    <property type="entry name" value="Serine-tRNA synthetase, tRNA binding domain"/>
    <property type="match status" value="1"/>
</dbReference>
<dbReference type="InterPro" id="IPR015866">
    <property type="entry name" value="Ser-tRNA-synth_1_N"/>
</dbReference>
<dbReference type="NCBIfam" id="TIGR00414">
    <property type="entry name" value="serS"/>
    <property type="match status" value="1"/>
</dbReference>
<dbReference type="InterPro" id="IPR006195">
    <property type="entry name" value="aa-tRNA-synth_II"/>
</dbReference>
<evidence type="ECO:0000259" key="10">
    <source>
        <dbReference type="PROSITE" id="PS50862"/>
    </source>
</evidence>
<evidence type="ECO:0000256" key="6">
    <source>
        <dbReference type="ARBA" id="ARBA00031113"/>
    </source>
</evidence>
<feature type="region of interest" description="Disordered" evidence="9">
    <location>
        <begin position="588"/>
        <end position="617"/>
    </location>
</feature>
<evidence type="ECO:0000256" key="7">
    <source>
        <dbReference type="ARBA" id="ARBA00034892"/>
    </source>
</evidence>
<keyword evidence="2" id="KW-0436">Ligase</keyword>
<dbReference type="Pfam" id="PF00587">
    <property type="entry name" value="tRNA-synt_2b"/>
    <property type="match status" value="1"/>
</dbReference>
<feature type="region of interest" description="Disordered" evidence="9">
    <location>
        <begin position="1"/>
        <end position="92"/>
    </location>
</feature>
<feature type="coiled-coil region" evidence="8">
    <location>
        <begin position="1389"/>
        <end position="1416"/>
    </location>
</feature>
<proteinExistence type="predicted"/>
<dbReference type="SUPFAM" id="SSF55681">
    <property type="entry name" value="Class II aaRS and biotin synthetases"/>
    <property type="match status" value="1"/>
</dbReference>
<feature type="compositionally biased region" description="Basic and acidic residues" evidence="9">
    <location>
        <begin position="424"/>
        <end position="435"/>
    </location>
</feature>
<evidence type="ECO:0000256" key="5">
    <source>
        <dbReference type="ARBA" id="ARBA00023146"/>
    </source>
</evidence>
<evidence type="ECO:0000256" key="4">
    <source>
        <dbReference type="ARBA" id="ARBA00022840"/>
    </source>
</evidence>
<accession>A0A423X432</accession>
<dbReference type="FunFam" id="3.30.930.10:FF:000069">
    <property type="entry name" value="Seryl-tRNA synthetase"/>
    <property type="match status" value="1"/>
</dbReference>
<feature type="compositionally biased region" description="Basic and acidic residues" evidence="9">
    <location>
        <begin position="442"/>
        <end position="451"/>
    </location>
</feature>
<evidence type="ECO:0000256" key="9">
    <source>
        <dbReference type="SAM" id="MobiDB-lite"/>
    </source>
</evidence>
<dbReference type="InterPro" id="IPR010978">
    <property type="entry name" value="tRNA-bd_arm"/>
</dbReference>
<keyword evidence="5" id="KW-0030">Aminoacyl-tRNA synthetase</keyword>
<dbReference type="InterPro" id="IPR045864">
    <property type="entry name" value="aa-tRNA-synth_II/BPL/LPL"/>
</dbReference>
<dbReference type="PANTHER" id="PTHR11778">
    <property type="entry name" value="SERYL-TRNA SYNTHETASE"/>
    <property type="match status" value="1"/>
</dbReference>
<feature type="region of interest" description="Disordered" evidence="9">
    <location>
        <begin position="305"/>
        <end position="451"/>
    </location>
</feature>
<evidence type="ECO:0000256" key="3">
    <source>
        <dbReference type="ARBA" id="ARBA00022741"/>
    </source>
</evidence>
<keyword evidence="12" id="KW-1185">Reference proteome</keyword>
<dbReference type="GO" id="GO:0004828">
    <property type="term" value="F:serine-tRNA ligase activity"/>
    <property type="evidence" value="ECO:0007669"/>
    <property type="project" value="UniProtKB-EC"/>
</dbReference>